<organism evidence="3 4">
    <name type="scientific">Fodinibius halophilus</name>
    <dbReference type="NCBI Taxonomy" id="1736908"/>
    <lineage>
        <taxon>Bacteria</taxon>
        <taxon>Pseudomonadati</taxon>
        <taxon>Balneolota</taxon>
        <taxon>Balneolia</taxon>
        <taxon>Balneolales</taxon>
        <taxon>Balneolaceae</taxon>
        <taxon>Fodinibius</taxon>
    </lineage>
</organism>
<gene>
    <name evidence="3" type="ORF">G3569_16070</name>
</gene>
<dbReference type="InterPro" id="IPR006016">
    <property type="entry name" value="UspA"/>
</dbReference>
<dbReference type="PANTHER" id="PTHR46268">
    <property type="entry name" value="STRESS RESPONSE PROTEIN NHAX"/>
    <property type="match status" value="1"/>
</dbReference>
<protein>
    <submittedName>
        <fullName evidence="3">Universal stress protein</fullName>
    </submittedName>
</protein>
<evidence type="ECO:0000313" key="3">
    <source>
        <dbReference type="EMBL" id="NGP89876.1"/>
    </source>
</evidence>
<dbReference type="PANTHER" id="PTHR46268:SF6">
    <property type="entry name" value="UNIVERSAL STRESS PROTEIN UP12"/>
    <property type="match status" value="1"/>
</dbReference>
<evidence type="ECO:0000259" key="2">
    <source>
        <dbReference type="Pfam" id="PF00582"/>
    </source>
</evidence>
<comment type="similarity">
    <text evidence="1">Belongs to the universal stress protein A family.</text>
</comment>
<reference evidence="3 4" key="1">
    <citation type="submission" date="2020-02" db="EMBL/GenBank/DDBJ databases">
        <title>Aliifodinibius halophilus 2W32, complete genome.</title>
        <authorList>
            <person name="Li Y."/>
            <person name="Wu S."/>
        </authorList>
    </citation>
    <scope>NUCLEOTIDE SEQUENCE [LARGE SCALE GENOMIC DNA]</scope>
    <source>
        <strain evidence="3 4">2W32</strain>
    </source>
</reference>
<dbReference type="Gene3D" id="3.40.50.12370">
    <property type="match status" value="1"/>
</dbReference>
<dbReference type="InterPro" id="IPR006015">
    <property type="entry name" value="Universal_stress_UspA"/>
</dbReference>
<proteinExistence type="inferred from homology"/>
<comment type="caution">
    <text evidence="3">The sequence shown here is derived from an EMBL/GenBank/DDBJ whole genome shotgun (WGS) entry which is preliminary data.</text>
</comment>
<dbReference type="AlphaFoldDB" id="A0A6M1T366"/>
<dbReference type="PRINTS" id="PR01438">
    <property type="entry name" value="UNVRSLSTRESS"/>
</dbReference>
<keyword evidence="4" id="KW-1185">Reference proteome</keyword>
<accession>A0A6M1T366</accession>
<evidence type="ECO:0000256" key="1">
    <source>
        <dbReference type="ARBA" id="ARBA00008791"/>
    </source>
</evidence>
<sequence length="261" mass="29837">MNIKNILVPTDFSNCSEAATSFAIDFAIAQNARLYLMHSMKSSYSMTSERLLEKMMEDDRFKEVKAQPVAEIGDPGSAILRESKEVEADLLIMGNKGSSGGRNFLGSTTTEVITKSEIPVLTIPEESSYSGFDDILFMTDFKEGDLSALKEMLDWVELFRAHIHVVHISTDDNFEEKIKYRGFKEAANEYADYEKLTFERVVNPSFYDGFLELMEKRNPDLITATRYKKTFFQKLLQKNHTRMLGYEADTPFLSLNGEKYL</sequence>
<dbReference type="Proteomes" id="UP000479132">
    <property type="component" value="Unassembled WGS sequence"/>
</dbReference>
<dbReference type="RefSeq" id="WP_165271064.1">
    <property type="nucleotide sequence ID" value="NZ_JAALLS010000026.1"/>
</dbReference>
<dbReference type="Pfam" id="PF00582">
    <property type="entry name" value="Usp"/>
    <property type="match status" value="1"/>
</dbReference>
<feature type="domain" description="UspA" evidence="2">
    <location>
        <begin position="3"/>
        <end position="124"/>
    </location>
</feature>
<dbReference type="SUPFAM" id="SSF52402">
    <property type="entry name" value="Adenine nucleotide alpha hydrolases-like"/>
    <property type="match status" value="2"/>
</dbReference>
<evidence type="ECO:0000313" key="4">
    <source>
        <dbReference type="Proteomes" id="UP000479132"/>
    </source>
</evidence>
<dbReference type="EMBL" id="JAALLS010000026">
    <property type="protein sequence ID" value="NGP89876.1"/>
    <property type="molecule type" value="Genomic_DNA"/>
</dbReference>
<name>A0A6M1T366_9BACT</name>
<dbReference type="CDD" id="cd00293">
    <property type="entry name" value="USP-like"/>
    <property type="match status" value="1"/>
</dbReference>